<feature type="transmembrane region" description="Helical" evidence="1">
    <location>
        <begin position="108"/>
        <end position="125"/>
    </location>
</feature>
<evidence type="ECO:0000313" key="3">
    <source>
        <dbReference type="Proteomes" id="UP000543642"/>
    </source>
</evidence>
<feature type="transmembrane region" description="Helical" evidence="1">
    <location>
        <begin position="21"/>
        <end position="38"/>
    </location>
</feature>
<gene>
    <name evidence="2" type="ORF">HNP82_003573</name>
</gene>
<feature type="transmembrane region" description="Helical" evidence="1">
    <location>
        <begin position="152"/>
        <end position="169"/>
    </location>
</feature>
<keyword evidence="1" id="KW-0812">Transmembrane</keyword>
<protein>
    <recommendedName>
        <fullName evidence="4">Glycosyltransferase RgtA/B/C/D-like domain-containing protein</fullName>
    </recommendedName>
</protein>
<dbReference type="AlphaFoldDB" id="A0A7W8HDD0"/>
<organism evidence="2 3">
    <name type="scientific">Catenibacillus scindens</name>
    <dbReference type="NCBI Taxonomy" id="673271"/>
    <lineage>
        <taxon>Bacteria</taxon>
        <taxon>Bacillati</taxon>
        <taxon>Bacillota</taxon>
        <taxon>Clostridia</taxon>
        <taxon>Lachnospirales</taxon>
        <taxon>Lachnospiraceae</taxon>
        <taxon>Catenibacillus</taxon>
    </lineage>
</organism>
<keyword evidence="1" id="KW-0472">Membrane</keyword>
<feature type="transmembrane region" description="Helical" evidence="1">
    <location>
        <begin position="176"/>
        <end position="199"/>
    </location>
</feature>
<dbReference type="Proteomes" id="UP000543642">
    <property type="component" value="Unassembled WGS sequence"/>
</dbReference>
<evidence type="ECO:0000313" key="2">
    <source>
        <dbReference type="EMBL" id="MBB5266416.1"/>
    </source>
</evidence>
<proteinExistence type="predicted"/>
<feature type="transmembrane region" description="Helical" evidence="1">
    <location>
        <begin position="336"/>
        <end position="358"/>
    </location>
</feature>
<evidence type="ECO:0000256" key="1">
    <source>
        <dbReference type="SAM" id="Phobius"/>
    </source>
</evidence>
<feature type="transmembrane region" description="Helical" evidence="1">
    <location>
        <begin position="44"/>
        <end position="64"/>
    </location>
</feature>
<comment type="caution">
    <text evidence="2">The sequence shown here is derived from an EMBL/GenBank/DDBJ whole genome shotgun (WGS) entry which is preliminary data.</text>
</comment>
<feature type="transmembrane region" description="Helical" evidence="1">
    <location>
        <begin position="76"/>
        <end position="102"/>
    </location>
</feature>
<name>A0A7W8HDD0_9FIRM</name>
<accession>A0A7W8HDD0</accession>
<keyword evidence="3" id="KW-1185">Reference proteome</keyword>
<evidence type="ECO:0008006" key="4">
    <source>
        <dbReference type="Google" id="ProtNLM"/>
    </source>
</evidence>
<dbReference type="RefSeq" id="WP_183776815.1">
    <property type="nucleotide sequence ID" value="NZ_JACHFW010000041.1"/>
</dbReference>
<feature type="transmembrane region" description="Helical" evidence="1">
    <location>
        <begin position="305"/>
        <end position="324"/>
    </location>
</feature>
<dbReference type="EMBL" id="JACHFW010000041">
    <property type="protein sequence ID" value="MBB5266416.1"/>
    <property type="molecule type" value="Genomic_DNA"/>
</dbReference>
<reference evidence="2 3" key="1">
    <citation type="submission" date="2020-08" db="EMBL/GenBank/DDBJ databases">
        <title>Genomic Encyclopedia of Type Strains, Phase IV (KMG-IV): sequencing the most valuable type-strain genomes for metagenomic binning, comparative biology and taxonomic classification.</title>
        <authorList>
            <person name="Goeker M."/>
        </authorList>
    </citation>
    <scope>NUCLEOTIDE SEQUENCE [LARGE SCALE GENOMIC DNA]</scope>
    <source>
        <strain evidence="2 3">DSM 106146</strain>
    </source>
</reference>
<feature type="transmembrane region" description="Helical" evidence="1">
    <location>
        <begin position="280"/>
        <end position="299"/>
    </location>
</feature>
<keyword evidence="1" id="KW-1133">Transmembrane helix</keyword>
<sequence>MAKDFLKGNILLESWILGTNNFYFTDMIYFALGFLFQLKSSTLVYLIPAAVQAATVVLLIYFFFDFDIRDGGLKDKWSLGIGVLAVLAILGVTAPQVAYTLLNVNSHNIVYLYFILALMLVFRYIKDGKIPYLILYILLCTLSAFSDGVTQMVIFAPVCMCCIVCIIKREDIRRNLIIFGGTVAAFIFSKVLLTVVEYAGGLVTRGLPLGLVSPLDWWQRIKDFGKVYFQFFNYKGIQYCSLLSSEGVYHIIITVYIILIPIILLYNFIFIFKISKKRMVLLWCSVINIVSCVATNVVVFNRYLAPFFIFGSMLLILTIYDLSIKFKNVKYLKASVLKGVNYVYVCVLCAALLFTGAYKLNLIHDMGRFGDLQRQVASVLTEKQWGNGYGDFWSSSLISYYTDFQCEIYPVNITAGSSSISPYVELVSERWYEEKDKHFIIRYNVVTTIDMDTMLSLIGQPEEMIEIGPYTL</sequence>
<feature type="transmembrane region" description="Helical" evidence="1">
    <location>
        <begin position="248"/>
        <end position="268"/>
    </location>
</feature>